<dbReference type="GO" id="GO:0003677">
    <property type="term" value="F:DNA binding"/>
    <property type="evidence" value="ECO:0007669"/>
    <property type="project" value="InterPro"/>
</dbReference>
<dbReference type="InterPro" id="IPR002514">
    <property type="entry name" value="Transposase_8"/>
</dbReference>
<dbReference type="Gene3D" id="1.10.10.60">
    <property type="entry name" value="Homeodomain-like"/>
    <property type="match status" value="1"/>
</dbReference>
<dbReference type="Pfam" id="PF01527">
    <property type="entry name" value="HTH_Tnp_1"/>
    <property type="match status" value="1"/>
</dbReference>
<dbReference type="Proteomes" id="UP000321892">
    <property type="component" value="Chromosome"/>
</dbReference>
<sequence>MIMNKRSKRYTDEFKMLILELLEEGRTKKSLENEYGVATTTIRKWEKEFKGIIDKKYNANEALNEIMALKRKLQQEMDKNKKLEKELEPKELDIDILKKASAILMKK</sequence>
<dbReference type="KEGG" id="lhf:JCM16775_0747"/>
<protein>
    <submittedName>
        <fullName evidence="2">Putative transposase</fullName>
    </submittedName>
</protein>
<name>A0A510JFK1_9FUSO</name>
<proteinExistence type="predicted"/>
<dbReference type="GO" id="GO:0006313">
    <property type="term" value="P:DNA transposition"/>
    <property type="evidence" value="ECO:0007669"/>
    <property type="project" value="InterPro"/>
</dbReference>
<keyword evidence="1" id="KW-0175">Coiled coil</keyword>
<dbReference type="AlphaFoldDB" id="A0A510JFK1"/>
<evidence type="ECO:0000256" key="1">
    <source>
        <dbReference type="SAM" id="Coils"/>
    </source>
</evidence>
<organism evidence="2 3">
    <name type="scientific">Leptotrichia hofstadii</name>
    <dbReference type="NCBI Taxonomy" id="157688"/>
    <lineage>
        <taxon>Bacteria</taxon>
        <taxon>Fusobacteriati</taxon>
        <taxon>Fusobacteriota</taxon>
        <taxon>Fusobacteriia</taxon>
        <taxon>Fusobacteriales</taxon>
        <taxon>Leptotrichiaceae</taxon>
        <taxon>Leptotrichia</taxon>
    </lineage>
</organism>
<dbReference type="SUPFAM" id="SSF46689">
    <property type="entry name" value="Homeodomain-like"/>
    <property type="match status" value="1"/>
</dbReference>
<dbReference type="EMBL" id="AP019823">
    <property type="protein sequence ID" value="BBM38040.1"/>
    <property type="molecule type" value="Genomic_DNA"/>
</dbReference>
<keyword evidence="3" id="KW-1185">Reference proteome</keyword>
<feature type="coiled-coil region" evidence="1">
    <location>
        <begin position="28"/>
        <end position="100"/>
    </location>
</feature>
<dbReference type="InterPro" id="IPR009057">
    <property type="entry name" value="Homeodomain-like_sf"/>
</dbReference>
<reference evidence="2 3" key="1">
    <citation type="submission" date="2019-07" db="EMBL/GenBank/DDBJ databases">
        <title>Complete Genome Sequence of Leptotrichia hofstadii Strain JCM16775.</title>
        <authorList>
            <person name="Watanabe S."/>
            <person name="Cui L."/>
        </authorList>
    </citation>
    <scope>NUCLEOTIDE SEQUENCE [LARGE SCALE GENOMIC DNA]</scope>
    <source>
        <strain evidence="2 3">JCM16775</strain>
    </source>
</reference>
<gene>
    <name evidence="2" type="ORF">JCM16775_0747</name>
</gene>
<dbReference type="GO" id="GO:0004803">
    <property type="term" value="F:transposase activity"/>
    <property type="evidence" value="ECO:0007669"/>
    <property type="project" value="InterPro"/>
</dbReference>
<accession>A0A510JFK1</accession>
<evidence type="ECO:0000313" key="2">
    <source>
        <dbReference type="EMBL" id="BBM38040.1"/>
    </source>
</evidence>
<evidence type="ECO:0000313" key="3">
    <source>
        <dbReference type="Proteomes" id="UP000321892"/>
    </source>
</evidence>